<feature type="transmembrane region" description="Helical" evidence="1">
    <location>
        <begin position="165"/>
        <end position="184"/>
    </location>
</feature>
<evidence type="ECO:0000256" key="1">
    <source>
        <dbReference type="SAM" id="Phobius"/>
    </source>
</evidence>
<proteinExistence type="predicted"/>
<evidence type="ECO:0000313" key="3">
    <source>
        <dbReference type="Proteomes" id="UP001595765"/>
    </source>
</evidence>
<feature type="transmembrane region" description="Helical" evidence="1">
    <location>
        <begin position="318"/>
        <end position="340"/>
    </location>
</feature>
<gene>
    <name evidence="2" type="ORF">ACFO3J_04690</name>
</gene>
<feature type="transmembrane region" description="Helical" evidence="1">
    <location>
        <begin position="257"/>
        <end position="274"/>
    </location>
</feature>
<sequence>MNSASPTPGPTPFSRFRAELNDAVSVRSVLLVVSVLALQLGFILSYVGAFHSPTPHRISVAVVAPGAQRFADMLNALPGDPLHARVAKDESQARRLILHRSVDSAIVIAPRGTTDRLLLASAGGPAVSETASRIAARVEAVQHRRLTVQDIRPPSPKDGRSLSSFYLALGWVVGGYLAAALLGMSAGARPATFNRTLIRMGVLTAYSILSGLGGAIIVDPALGALPGHFFALWWIGALVVLAAGASTALFQILLGPMGIGLTILLFVVLGNPSAGGPYPAALLPPFWRAIGPWFPPGAATTAIRNTVYFAGNATTVPLLLLGAYAIGGVVLSLLASAIGLRRRGATRTGPPDDPAKGES</sequence>
<dbReference type="EMBL" id="JBHSBB010000005">
    <property type="protein sequence ID" value="MFC4030763.1"/>
    <property type="molecule type" value="Genomic_DNA"/>
</dbReference>
<protein>
    <submittedName>
        <fullName evidence="2">ABC transporter permease</fullName>
    </submittedName>
</protein>
<comment type="caution">
    <text evidence="2">The sequence shown here is derived from an EMBL/GenBank/DDBJ whole genome shotgun (WGS) entry which is preliminary data.</text>
</comment>
<keyword evidence="1" id="KW-0812">Transmembrane</keyword>
<keyword evidence="1" id="KW-1133">Transmembrane helix</keyword>
<feature type="transmembrane region" description="Helical" evidence="1">
    <location>
        <begin position="230"/>
        <end position="250"/>
    </location>
</feature>
<feature type="transmembrane region" description="Helical" evidence="1">
    <location>
        <begin position="24"/>
        <end position="47"/>
    </location>
</feature>
<keyword evidence="3" id="KW-1185">Reference proteome</keyword>
<keyword evidence="1" id="KW-0472">Membrane</keyword>
<reference evidence="3" key="1">
    <citation type="journal article" date="2019" name="Int. J. Syst. Evol. Microbiol.">
        <title>The Global Catalogue of Microorganisms (GCM) 10K type strain sequencing project: providing services to taxonomists for standard genome sequencing and annotation.</title>
        <authorList>
            <consortium name="The Broad Institute Genomics Platform"/>
            <consortium name="The Broad Institute Genome Sequencing Center for Infectious Disease"/>
            <person name="Wu L."/>
            <person name="Ma J."/>
        </authorList>
    </citation>
    <scope>NUCLEOTIDE SEQUENCE [LARGE SCALE GENOMIC DNA]</scope>
    <source>
        <strain evidence="3">CGMCC 4.7237</strain>
    </source>
</reference>
<dbReference type="Proteomes" id="UP001595765">
    <property type="component" value="Unassembled WGS sequence"/>
</dbReference>
<evidence type="ECO:0000313" key="2">
    <source>
        <dbReference type="EMBL" id="MFC4030763.1"/>
    </source>
</evidence>
<feature type="transmembrane region" description="Helical" evidence="1">
    <location>
        <begin position="196"/>
        <end position="218"/>
    </location>
</feature>
<organism evidence="2 3">
    <name type="scientific">Streptomyces polygonati</name>
    <dbReference type="NCBI Taxonomy" id="1617087"/>
    <lineage>
        <taxon>Bacteria</taxon>
        <taxon>Bacillati</taxon>
        <taxon>Actinomycetota</taxon>
        <taxon>Actinomycetes</taxon>
        <taxon>Kitasatosporales</taxon>
        <taxon>Streptomycetaceae</taxon>
        <taxon>Streptomyces</taxon>
    </lineage>
</organism>
<dbReference type="RefSeq" id="WP_386426369.1">
    <property type="nucleotide sequence ID" value="NZ_JBHSBB010000005.1"/>
</dbReference>
<name>A0ABV8HHY9_9ACTN</name>
<accession>A0ABV8HHY9</accession>